<sequence length="287" mass="32974">MVFTIKKVINNNILCVTDAGGNEMIVTGRGIGFGHKAGQPVNSDAVQKIYHMASMPVQQKLMDLLEQIPYDHFLLTDELVSEIRKKIPYTLNEGLLITLADHISFAIKRKEQGVEFKNPLLESIREYYPEEYRMGKACVQRIQEKLSVDLSKDEAGFIALHIVNAELNTTMSITNDITRFVDGCVKVVESYYGRTFDHESLAFSRLAVHLRFFAQRLFQHEQESDDSMQDQDFRRLIASSCKEHYECAKKIAAYVAETWNQELTEEELLFLTIHLKRINLSSEQTTK</sequence>
<name>A0A7G9WEN6_9FIRM</name>
<dbReference type="EMBL" id="CP060696">
    <property type="protein sequence ID" value="QNO17148.1"/>
    <property type="molecule type" value="Genomic_DNA"/>
</dbReference>
<dbReference type="NCBIfam" id="NF046042">
    <property type="entry name" value="LicT"/>
    <property type="match status" value="1"/>
</dbReference>
<evidence type="ECO:0000259" key="2">
    <source>
        <dbReference type="PROSITE" id="PS51372"/>
    </source>
</evidence>
<dbReference type="GO" id="GO:0003723">
    <property type="term" value="F:RNA binding"/>
    <property type="evidence" value="ECO:0007669"/>
    <property type="project" value="InterPro"/>
</dbReference>
<keyword evidence="1" id="KW-0677">Repeat</keyword>
<dbReference type="AlphaFoldDB" id="A0A7G9WEN6"/>
<reference evidence="3 4" key="1">
    <citation type="submission" date="2020-08" db="EMBL/GenBank/DDBJ databases">
        <authorList>
            <person name="Ren C."/>
            <person name="Gu Y."/>
            <person name="Xu Y."/>
        </authorList>
    </citation>
    <scope>NUCLEOTIDE SEQUENCE [LARGE SCALE GENOMIC DNA]</scope>
    <source>
        <strain evidence="3 4">LBM18003</strain>
    </source>
</reference>
<proteinExistence type="predicted"/>
<dbReference type="InterPro" id="IPR036650">
    <property type="entry name" value="CAT_RNA-bd_dom_sf"/>
</dbReference>
<dbReference type="RefSeq" id="WP_212506216.1">
    <property type="nucleotide sequence ID" value="NZ_CP060696.1"/>
</dbReference>
<keyword evidence="4" id="KW-1185">Reference proteome</keyword>
<dbReference type="InterPro" id="IPR050661">
    <property type="entry name" value="BglG_antiterminators"/>
</dbReference>
<dbReference type="Gene3D" id="2.30.24.10">
    <property type="entry name" value="CAT RNA-binding domain"/>
    <property type="match status" value="1"/>
</dbReference>
<evidence type="ECO:0000313" key="4">
    <source>
        <dbReference type="Proteomes" id="UP000516046"/>
    </source>
</evidence>
<dbReference type="InterPro" id="IPR036634">
    <property type="entry name" value="PRD_sf"/>
</dbReference>
<dbReference type="SUPFAM" id="SSF63520">
    <property type="entry name" value="PTS-regulatory domain, PRD"/>
    <property type="match status" value="2"/>
</dbReference>
<gene>
    <name evidence="3" type="ORF">H6X83_09305</name>
</gene>
<evidence type="ECO:0000313" key="3">
    <source>
        <dbReference type="EMBL" id="QNO17148.1"/>
    </source>
</evidence>
<dbReference type="PANTHER" id="PTHR30185:SF15">
    <property type="entry name" value="CRYPTIC BETA-GLUCOSIDE BGL OPERON ANTITERMINATOR"/>
    <property type="match status" value="1"/>
</dbReference>
<dbReference type="InterPro" id="IPR011608">
    <property type="entry name" value="PRD"/>
</dbReference>
<dbReference type="PANTHER" id="PTHR30185">
    <property type="entry name" value="CRYPTIC BETA-GLUCOSIDE BGL OPERON ANTITERMINATOR"/>
    <property type="match status" value="1"/>
</dbReference>
<dbReference type="KEGG" id="caml:H6X83_09305"/>
<protein>
    <submittedName>
        <fullName evidence="3">PRD domain-containing protein</fullName>
    </submittedName>
</protein>
<evidence type="ECO:0000256" key="1">
    <source>
        <dbReference type="ARBA" id="ARBA00022737"/>
    </source>
</evidence>
<feature type="domain" description="PRD" evidence="2">
    <location>
        <begin position="67"/>
        <end position="172"/>
    </location>
</feature>
<dbReference type="Proteomes" id="UP000516046">
    <property type="component" value="Chromosome"/>
</dbReference>
<dbReference type="InterPro" id="IPR004341">
    <property type="entry name" value="CAT_RNA-bd_dom"/>
</dbReference>
<dbReference type="SMART" id="SM01061">
    <property type="entry name" value="CAT_RBD"/>
    <property type="match status" value="1"/>
</dbReference>
<feature type="domain" description="PRD" evidence="2">
    <location>
        <begin position="173"/>
        <end position="285"/>
    </location>
</feature>
<organism evidence="3 4">
    <name type="scientific">Caproicibacterium amylolyticum</name>
    <dbReference type="NCBI Taxonomy" id="2766537"/>
    <lineage>
        <taxon>Bacteria</taxon>
        <taxon>Bacillati</taxon>
        <taxon>Bacillota</taxon>
        <taxon>Clostridia</taxon>
        <taxon>Eubacteriales</taxon>
        <taxon>Oscillospiraceae</taxon>
        <taxon>Caproicibacterium</taxon>
    </lineage>
</organism>
<dbReference type="Pfam" id="PF03123">
    <property type="entry name" value="CAT_RBD"/>
    <property type="match status" value="1"/>
</dbReference>
<dbReference type="GO" id="GO:0006355">
    <property type="term" value="P:regulation of DNA-templated transcription"/>
    <property type="evidence" value="ECO:0007669"/>
    <property type="project" value="InterPro"/>
</dbReference>
<accession>A0A7G9WEN6</accession>
<dbReference type="Pfam" id="PF00874">
    <property type="entry name" value="PRD"/>
    <property type="match status" value="2"/>
</dbReference>
<dbReference type="PROSITE" id="PS51372">
    <property type="entry name" value="PRD_2"/>
    <property type="match status" value="2"/>
</dbReference>
<dbReference type="SUPFAM" id="SSF50151">
    <property type="entry name" value="SacY-like RNA-binding domain"/>
    <property type="match status" value="1"/>
</dbReference>
<dbReference type="Gene3D" id="1.10.1790.10">
    <property type="entry name" value="PRD domain"/>
    <property type="match status" value="2"/>
</dbReference>